<keyword evidence="3" id="KW-1185">Reference proteome</keyword>
<accession>A0ABX8E5I6</accession>
<feature type="compositionally biased region" description="Pro residues" evidence="1">
    <location>
        <begin position="75"/>
        <end position="87"/>
    </location>
</feature>
<dbReference type="EMBL" id="CP054856">
    <property type="protein sequence ID" value="QVM83456.1"/>
    <property type="molecule type" value="Genomic_DNA"/>
</dbReference>
<dbReference type="Proteomes" id="UP000677126">
    <property type="component" value="Chromosome"/>
</dbReference>
<name>A0ABX8E5I6_9SPHN</name>
<gene>
    <name evidence="2" type="ORF">HT578_06935</name>
</gene>
<feature type="compositionally biased region" description="Low complexity" evidence="1">
    <location>
        <begin position="52"/>
        <end position="74"/>
    </location>
</feature>
<dbReference type="RefSeq" id="WP_213503034.1">
    <property type="nucleotide sequence ID" value="NZ_CP054856.1"/>
</dbReference>
<feature type="compositionally biased region" description="Basic and acidic residues" evidence="1">
    <location>
        <begin position="128"/>
        <end position="138"/>
    </location>
</feature>
<organism evidence="2 3">
    <name type="scientific">Novosphingobium decolorationis</name>
    <dbReference type="NCBI Taxonomy" id="2698673"/>
    <lineage>
        <taxon>Bacteria</taxon>
        <taxon>Pseudomonadati</taxon>
        <taxon>Pseudomonadota</taxon>
        <taxon>Alphaproteobacteria</taxon>
        <taxon>Sphingomonadales</taxon>
        <taxon>Sphingomonadaceae</taxon>
        <taxon>Novosphingobium</taxon>
    </lineage>
</organism>
<evidence type="ECO:0000313" key="3">
    <source>
        <dbReference type="Proteomes" id="UP000677126"/>
    </source>
</evidence>
<evidence type="ECO:0000256" key="1">
    <source>
        <dbReference type="SAM" id="MobiDB-lite"/>
    </source>
</evidence>
<evidence type="ECO:0008006" key="4">
    <source>
        <dbReference type="Google" id="ProtNLM"/>
    </source>
</evidence>
<protein>
    <recommendedName>
        <fullName evidence="4">Cellulose biosynthesis protein BcsR</fullName>
    </recommendedName>
</protein>
<proteinExistence type="predicted"/>
<sequence>MRVDASNLLNRLGRQDFSYKEFEDRFTELELWPMLEALLKDPRLLELDGAAASGAAAPAPEKLPSAQAPAAEFAPTPPRPAAPPAPEPVATDSIGALFRRYEGPNAAAAPAPPAPAGSGQDVRAMLRHLSELGSRGEI</sequence>
<evidence type="ECO:0000313" key="2">
    <source>
        <dbReference type="EMBL" id="QVM83456.1"/>
    </source>
</evidence>
<feature type="region of interest" description="Disordered" evidence="1">
    <location>
        <begin position="52"/>
        <end position="138"/>
    </location>
</feature>
<reference evidence="2 3" key="1">
    <citation type="journal article" date="2021" name="Int. J. Syst. Evol. Microbiol.">
        <title>Novosphingobium decolorationis sp. nov., an aniline blue-decolourizing bacterium isolated from East Pacific sediment.</title>
        <authorList>
            <person name="Chen X."/>
            <person name="Dong B."/>
            <person name="Chen T."/>
            <person name="Ren N."/>
            <person name="Wang J."/>
            <person name="Xu Y."/>
            <person name="Yang J."/>
            <person name="Zhu S."/>
            <person name="Chen J."/>
        </authorList>
    </citation>
    <scope>NUCLEOTIDE SEQUENCE [LARGE SCALE GENOMIC DNA]</scope>
    <source>
        <strain evidence="2 3">502str22</strain>
    </source>
</reference>